<dbReference type="Proteomes" id="UP000028194">
    <property type="component" value="Chromosome"/>
</dbReference>
<dbReference type="OrthoDB" id="7204at2157"/>
<organism evidence="3 4">
    <name type="scientific">Candidatus Nitrososphaera evergladensis SR1</name>
    <dbReference type="NCBI Taxonomy" id="1459636"/>
    <lineage>
        <taxon>Archaea</taxon>
        <taxon>Nitrososphaerota</taxon>
        <taxon>Nitrososphaeria</taxon>
        <taxon>Nitrososphaerales</taxon>
        <taxon>Nitrososphaeraceae</taxon>
        <taxon>Nitrososphaera</taxon>
    </lineage>
</organism>
<dbReference type="Pfam" id="PF08327">
    <property type="entry name" value="AHSA1"/>
    <property type="match status" value="1"/>
</dbReference>
<dbReference type="InterPro" id="IPR023393">
    <property type="entry name" value="START-like_dom_sf"/>
</dbReference>
<dbReference type="CDD" id="cd08899">
    <property type="entry name" value="SRPBCC_CalC_Aha1-like_6"/>
    <property type="match status" value="1"/>
</dbReference>
<gene>
    <name evidence="3" type="ORF">NTE_02271</name>
</gene>
<evidence type="ECO:0000313" key="3">
    <source>
        <dbReference type="EMBL" id="AIF84325.1"/>
    </source>
</evidence>
<dbReference type="EMBL" id="CP007174">
    <property type="protein sequence ID" value="AIF84325.1"/>
    <property type="molecule type" value="Genomic_DNA"/>
</dbReference>
<dbReference type="Gene3D" id="3.30.530.20">
    <property type="match status" value="1"/>
</dbReference>
<name>A0A075MT01_9ARCH</name>
<dbReference type="InterPro" id="IPR013538">
    <property type="entry name" value="ASHA1/2-like_C"/>
</dbReference>
<evidence type="ECO:0000313" key="4">
    <source>
        <dbReference type="Proteomes" id="UP000028194"/>
    </source>
</evidence>
<proteinExistence type="inferred from homology"/>
<sequence>MKNAKSNDTSNNQVGTVTIEGEYATLRYERRLAYPREVVWKAITDPKELAMWFNTKAIIDGRNGGTIDFVSAPAGFHTTGRILVWDPPRAFEHEWHIAPHPDLPNGEPEAVIRWDLARDGDYGTILTVTHSRLTRSTGLGFAPGMHAFLDRLAAHLNHEALPDWMGRYEAVKALYPSWQA</sequence>
<keyword evidence="4" id="KW-1185">Reference proteome</keyword>
<comment type="similarity">
    <text evidence="1">Belongs to the AHA1 family.</text>
</comment>
<dbReference type="KEGG" id="nev:NTE_02271"/>
<dbReference type="AlphaFoldDB" id="A0A075MT01"/>
<feature type="domain" description="Activator of Hsp90 ATPase homologue 1/2-like C-terminal" evidence="2">
    <location>
        <begin position="34"/>
        <end position="156"/>
    </location>
</feature>
<evidence type="ECO:0000259" key="2">
    <source>
        <dbReference type="Pfam" id="PF08327"/>
    </source>
</evidence>
<dbReference type="SUPFAM" id="SSF55961">
    <property type="entry name" value="Bet v1-like"/>
    <property type="match status" value="1"/>
</dbReference>
<dbReference type="GeneID" id="41597986"/>
<dbReference type="STRING" id="1459636.NTE_02271"/>
<dbReference type="HOGENOM" id="CLU_108923_3_0_2"/>
<reference evidence="3 4" key="1">
    <citation type="journal article" date="2014" name="PLoS ONE">
        <title>Genome Sequence of Candidatus Nitrososphaera evergladensis from Group I.1b Enriched from Everglades Soil Reveals Novel Genomic Features of the Ammonia-Oxidizing Archaea.</title>
        <authorList>
            <person name="Zhalnina K.V."/>
            <person name="Dias R."/>
            <person name="Leonard M.T."/>
            <person name="Dorr de Quadros P."/>
            <person name="Camargo F.A."/>
            <person name="Drew J.C."/>
            <person name="Farmerie W.G."/>
            <person name="Daroub S.H."/>
            <person name="Triplett E.W."/>
        </authorList>
    </citation>
    <scope>NUCLEOTIDE SEQUENCE [LARGE SCALE GENOMIC DNA]</scope>
    <source>
        <strain evidence="3 4">SR1</strain>
    </source>
</reference>
<dbReference type="RefSeq" id="WP_148700920.1">
    <property type="nucleotide sequence ID" value="NZ_CP007174.1"/>
</dbReference>
<evidence type="ECO:0000256" key="1">
    <source>
        <dbReference type="ARBA" id="ARBA00006817"/>
    </source>
</evidence>
<protein>
    <recommendedName>
        <fullName evidence="2">Activator of Hsp90 ATPase homologue 1/2-like C-terminal domain-containing protein</fullName>
    </recommendedName>
</protein>
<accession>A0A075MT01</accession>